<organism evidence="2 3">
    <name type="scientific">Methylobacterium indicum</name>
    <dbReference type="NCBI Taxonomy" id="1775910"/>
    <lineage>
        <taxon>Bacteria</taxon>
        <taxon>Pseudomonadati</taxon>
        <taxon>Pseudomonadota</taxon>
        <taxon>Alphaproteobacteria</taxon>
        <taxon>Hyphomicrobiales</taxon>
        <taxon>Methylobacteriaceae</taxon>
        <taxon>Methylobacterium</taxon>
    </lineage>
</organism>
<name>A0A8H9C686_9HYPH</name>
<sequence length="682" mass="73048">MGARDWYIAWLATPTEPFDPVAHKRADLPWAELDLTESEGADATSVTIVTARMPSSDLVGKTWAMLSFQHPNGTLYPVARMKRLPVPAGARDGVTTLRFEAGLLPGWKDLRDAGLAELKTQGAYAAILVSPTRQGDPTEILDGHRVIGHFDRVTGEYSTPELLGQGLPSRTFTPDDWVGWESGGGISYESTGEPIAGVQLTISTAWMQLLEGLFEMSGSIADLFPELNLRAPGQPTTVDQLFRYEMAPGEWSPDQVATGLSTPPDVIVGKGLIATLTPDELIAGWPKLGSSVGGQSGYVVVASTIDKASAASFTGLAQPNQPKQAGPVHGSHQRYPDYTKPKNNPDDPTEFALDITYLVAQLVLAFTCRQSREETFSVFVPNGACTDDDAPVRTLTLRCEDPTVDRTTTPWLPATQYAAGDVRRFGWYSWIALKAHKSSTSFRADVDAGNWKVAQTDGSYIGGPSGNTFFPSPGGNATFIAGILKALKIIALSQRRVAVGWDVPFEDVVGMSTAWHARVEADDLDLPGGFAEGKVTSFRVRDRADGDGWPRASIRIASCDGTGAAGAAGGEVRVGYLDEPWDVVAVSGFAVPPPDDPVIGVTASVENNVAEQLAFVQANDYRRGDPVRGDKTKNDPKALLRQVPTRVGFAAAPINGGPPLQHYIPALCSPWQGPRQCVPPSV</sequence>
<accession>A0A8H9C686</accession>
<gene>
    <name evidence="2" type="ORF">mvi_20620</name>
</gene>
<reference evidence="2" key="1">
    <citation type="submission" date="2020-11" db="EMBL/GenBank/DDBJ databases">
        <title>Complete genome sequence of a novel pathogenic Methylobacterium strain isolated from rice in Vietnam.</title>
        <authorList>
            <person name="Lai K."/>
            <person name="Okazaki S."/>
            <person name="Higashi K."/>
            <person name="Mori H."/>
            <person name="Toyoda A."/>
            <person name="Kurokawa K."/>
        </authorList>
    </citation>
    <scope>NUCLEOTIDE SEQUENCE</scope>
    <source>
        <strain evidence="2">VL1</strain>
    </source>
</reference>
<proteinExistence type="predicted"/>
<dbReference type="KEGG" id="mind:mvi_20620"/>
<dbReference type="Proteomes" id="UP000663508">
    <property type="component" value="Chromosome"/>
</dbReference>
<protein>
    <submittedName>
        <fullName evidence="2">Uncharacterized protein</fullName>
    </submittedName>
</protein>
<feature type="region of interest" description="Disordered" evidence="1">
    <location>
        <begin position="317"/>
        <end position="346"/>
    </location>
</feature>
<evidence type="ECO:0000256" key="1">
    <source>
        <dbReference type="SAM" id="MobiDB-lite"/>
    </source>
</evidence>
<evidence type="ECO:0000313" key="3">
    <source>
        <dbReference type="Proteomes" id="UP000663508"/>
    </source>
</evidence>
<evidence type="ECO:0000313" key="2">
    <source>
        <dbReference type="EMBL" id="BCM83601.1"/>
    </source>
</evidence>
<dbReference type="RefSeq" id="WP_207182620.1">
    <property type="nucleotide sequence ID" value="NZ_AP024145.1"/>
</dbReference>
<dbReference type="EMBL" id="AP024145">
    <property type="protein sequence ID" value="BCM83601.1"/>
    <property type="molecule type" value="Genomic_DNA"/>
</dbReference>
<dbReference type="AlphaFoldDB" id="A0A8H9C686"/>
<feature type="compositionally biased region" description="Basic and acidic residues" evidence="1">
    <location>
        <begin position="334"/>
        <end position="345"/>
    </location>
</feature>